<sequence length="71" mass="8012">MEELVPPNPNCSTEASSSPMPVIATTMARHEKPEESVDETMSNVGKDELIPMLEARLTDECYTHYIVLRYL</sequence>
<dbReference type="AlphaFoldDB" id="A0A0E0LYK7"/>
<dbReference type="EnsemblPlants" id="OPUNC09G01320.1">
    <property type="protein sequence ID" value="OPUNC09G01320.1"/>
    <property type="gene ID" value="OPUNC09G01320"/>
</dbReference>
<reference evidence="1" key="2">
    <citation type="submission" date="2018-05" db="EMBL/GenBank/DDBJ databases">
        <title>OpunRS2 (Oryza punctata Reference Sequence Version 2).</title>
        <authorList>
            <person name="Zhang J."/>
            <person name="Kudrna D."/>
            <person name="Lee S."/>
            <person name="Talag J."/>
            <person name="Welchert J."/>
            <person name="Wing R.A."/>
        </authorList>
    </citation>
    <scope>NUCLEOTIDE SEQUENCE [LARGE SCALE GENOMIC DNA]</scope>
</reference>
<evidence type="ECO:0000313" key="2">
    <source>
        <dbReference type="Proteomes" id="UP000026962"/>
    </source>
</evidence>
<organism evidence="1">
    <name type="scientific">Oryza punctata</name>
    <name type="common">Red rice</name>
    <dbReference type="NCBI Taxonomy" id="4537"/>
    <lineage>
        <taxon>Eukaryota</taxon>
        <taxon>Viridiplantae</taxon>
        <taxon>Streptophyta</taxon>
        <taxon>Embryophyta</taxon>
        <taxon>Tracheophyta</taxon>
        <taxon>Spermatophyta</taxon>
        <taxon>Magnoliopsida</taxon>
        <taxon>Liliopsida</taxon>
        <taxon>Poales</taxon>
        <taxon>Poaceae</taxon>
        <taxon>BOP clade</taxon>
        <taxon>Oryzoideae</taxon>
        <taxon>Oryzeae</taxon>
        <taxon>Oryzinae</taxon>
        <taxon>Oryza</taxon>
    </lineage>
</organism>
<name>A0A0E0LYK7_ORYPU</name>
<keyword evidence="2" id="KW-1185">Reference proteome</keyword>
<dbReference type="Gramene" id="OPUNC09G01320.1">
    <property type="protein sequence ID" value="OPUNC09G01320.1"/>
    <property type="gene ID" value="OPUNC09G01320"/>
</dbReference>
<accession>A0A0E0LYK7</accession>
<proteinExistence type="predicted"/>
<evidence type="ECO:0000313" key="1">
    <source>
        <dbReference type="EnsemblPlants" id="OPUNC09G01320.1"/>
    </source>
</evidence>
<dbReference type="HOGENOM" id="CLU_2744413_0_0_1"/>
<reference evidence="1" key="1">
    <citation type="submission" date="2015-04" db="UniProtKB">
        <authorList>
            <consortium name="EnsemblPlants"/>
        </authorList>
    </citation>
    <scope>IDENTIFICATION</scope>
</reference>
<protein>
    <submittedName>
        <fullName evidence="1">Uncharacterized protein</fullName>
    </submittedName>
</protein>
<dbReference type="Proteomes" id="UP000026962">
    <property type="component" value="Chromosome 9"/>
</dbReference>